<dbReference type="PROSITE" id="PS50198">
    <property type="entry name" value="PPIC_PPIASE_2"/>
    <property type="match status" value="1"/>
</dbReference>
<evidence type="ECO:0000313" key="9">
    <source>
        <dbReference type="Proteomes" id="UP001281410"/>
    </source>
</evidence>
<dbReference type="EMBL" id="JANJYJ010000007">
    <property type="protein sequence ID" value="KAK3199810.1"/>
    <property type="molecule type" value="Genomic_DNA"/>
</dbReference>
<dbReference type="PANTHER" id="PTHR10657">
    <property type="entry name" value="PEPTIDYL-PROLYL CIS-TRANS ISOMERASE"/>
    <property type="match status" value="1"/>
</dbReference>
<accession>A0AAE0E0H2</accession>
<keyword evidence="9" id="KW-1185">Reference proteome</keyword>
<reference evidence="8" key="1">
    <citation type="journal article" date="2023" name="Plant J.">
        <title>Genome sequences and population genomics provide insights into the demographic history, inbreeding, and mutation load of two 'living fossil' tree species of Dipteronia.</title>
        <authorList>
            <person name="Feng Y."/>
            <person name="Comes H.P."/>
            <person name="Chen J."/>
            <person name="Zhu S."/>
            <person name="Lu R."/>
            <person name="Zhang X."/>
            <person name="Li P."/>
            <person name="Qiu J."/>
            <person name="Olsen K.M."/>
            <person name="Qiu Y."/>
        </authorList>
    </citation>
    <scope>NUCLEOTIDE SEQUENCE</scope>
    <source>
        <strain evidence="8">NBL</strain>
    </source>
</reference>
<dbReference type="GO" id="GO:0005829">
    <property type="term" value="C:cytosol"/>
    <property type="evidence" value="ECO:0007669"/>
    <property type="project" value="TreeGrafter"/>
</dbReference>
<dbReference type="AlphaFoldDB" id="A0AAE0E0H2"/>
<keyword evidence="4 5" id="KW-0413">Isomerase</keyword>
<dbReference type="SUPFAM" id="SSF54534">
    <property type="entry name" value="FKBP-like"/>
    <property type="match status" value="1"/>
</dbReference>
<evidence type="ECO:0000313" key="8">
    <source>
        <dbReference type="EMBL" id="KAK3199810.1"/>
    </source>
</evidence>
<evidence type="ECO:0000256" key="6">
    <source>
        <dbReference type="SAM" id="MobiDB-lite"/>
    </source>
</evidence>
<feature type="compositionally biased region" description="Basic and acidic residues" evidence="6">
    <location>
        <begin position="1"/>
        <end position="18"/>
    </location>
</feature>
<dbReference type="InterPro" id="IPR051370">
    <property type="entry name" value="PPIase_Pin1"/>
</dbReference>
<feature type="compositionally biased region" description="Low complexity" evidence="6">
    <location>
        <begin position="101"/>
        <end position="113"/>
    </location>
</feature>
<evidence type="ECO:0000256" key="5">
    <source>
        <dbReference type="PROSITE-ProRule" id="PRU00278"/>
    </source>
</evidence>
<organism evidence="8 9">
    <name type="scientific">Dipteronia sinensis</name>
    <dbReference type="NCBI Taxonomy" id="43782"/>
    <lineage>
        <taxon>Eukaryota</taxon>
        <taxon>Viridiplantae</taxon>
        <taxon>Streptophyta</taxon>
        <taxon>Embryophyta</taxon>
        <taxon>Tracheophyta</taxon>
        <taxon>Spermatophyta</taxon>
        <taxon>Magnoliopsida</taxon>
        <taxon>eudicotyledons</taxon>
        <taxon>Gunneridae</taxon>
        <taxon>Pentapetalae</taxon>
        <taxon>rosids</taxon>
        <taxon>malvids</taxon>
        <taxon>Sapindales</taxon>
        <taxon>Sapindaceae</taxon>
        <taxon>Hippocastanoideae</taxon>
        <taxon>Acereae</taxon>
        <taxon>Dipteronia</taxon>
    </lineage>
</organism>
<evidence type="ECO:0000256" key="2">
    <source>
        <dbReference type="ARBA" id="ARBA00013194"/>
    </source>
</evidence>
<evidence type="ECO:0000256" key="3">
    <source>
        <dbReference type="ARBA" id="ARBA00023110"/>
    </source>
</evidence>
<name>A0AAE0E0H2_9ROSI</name>
<dbReference type="GO" id="GO:0003755">
    <property type="term" value="F:peptidyl-prolyl cis-trans isomerase activity"/>
    <property type="evidence" value="ECO:0007669"/>
    <property type="project" value="UniProtKB-KW"/>
</dbReference>
<evidence type="ECO:0000259" key="7">
    <source>
        <dbReference type="PROSITE" id="PS50198"/>
    </source>
</evidence>
<dbReference type="PANTHER" id="PTHR10657:SF41">
    <property type="entry name" value="PEPTIDYL-PROLYL CIS-TRANS ISOMERASE PIN1"/>
    <property type="match status" value="1"/>
</dbReference>
<feature type="domain" description="PpiC" evidence="7">
    <location>
        <begin position="297"/>
        <end position="339"/>
    </location>
</feature>
<dbReference type="Pfam" id="PF00639">
    <property type="entry name" value="Rotamase"/>
    <property type="match status" value="1"/>
</dbReference>
<comment type="catalytic activity">
    <reaction evidence="1">
        <text>[protein]-peptidylproline (omega=180) = [protein]-peptidylproline (omega=0)</text>
        <dbReference type="Rhea" id="RHEA:16237"/>
        <dbReference type="Rhea" id="RHEA-COMP:10747"/>
        <dbReference type="Rhea" id="RHEA-COMP:10748"/>
        <dbReference type="ChEBI" id="CHEBI:83833"/>
        <dbReference type="ChEBI" id="CHEBI:83834"/>
        <dbReference type="EC" id="5.2.1.8"/>
    </reaction>
</comment>
<gene>
    <name evidence="8" type="ORF">Dsin_023225</name>
</gene>
<feature type="region of interest" description="Disordered" evidence="6">
    <location>
        <begin position="88"/>
        <end position="115"/>
    </location>
</feature>
<feature type="compositionally biased region" description="Polar residues" evidence="6">
    <location>
        <begin position="243"/>
        <end position="259"/>
    </location>
</feature>
<evidence type="ECO:0000256" key="4">
    <source>
        <dbReference type="ARBA" id="ARBA00023235"/>
    </source>
</evidence>
<dbReference type="Proteomes" id="UP001281410">
    <property type="component" value="Unassembled WGS sequence"/>
</dbReference>
<dbReference type="Gene3D" id="3.10.50.40">
    <property type="match status" value="1"/>
</dbReference>
<comment type="caution">
    <text evidence="8">The sequence shown here is derived from an EMBL/GenBank/DDBJ whole genome shotgun (WGS) entry which is preliminary data.</text>
</comment>
<protein>
    <recommendedName>
        <fullName evidence="2">peptidylprolyl isomerase</fullName>
        <ecNumber evidence="2">5.2.1.8</ecNumber>
    </recommendedName>
</protein>
<dbReference type="EC" id="5.2.1.8" evidence="2"/>
<feature type="region of interest" description="Disordered" evidence="6">
    <location>
        <begin position="1"/>
        <end position="27"/>
    </location>
</feature>
<dbReference type="InterPro" id="IPR046357">
    <property type="entry name" value="PPIase_dom_sf"/>
</dbReference>
<evidence type="ECO:0000256" key="1">
    <source>
        <dbReference type="ARBA" id="ARBA00000971"/>
    </source>
</evidence>
<feature type="region of interest" description="Disordered" evidence="6">
    <location>
        <begin position="227"/>
        <end position="259"/>
    </location>
</feature>
<proteinExistence type="predicted"/>
<dbReference type="InterPro" id="IPR000297">
    <property type="entry name" value="PPIase_PpiC"/>
</dbReference>
<dbReference type="GO" id="GO:0005634">
    <property type="term" value="C:nucleus"/>
    <property type="evidence" value="ECO:0007669"/>
    <property type="project" value="TreeGrafter"/>
</dbReference>
<keyword evidence="3 5" id="KW-0697">Rotamase</keyword>
<sequence length="339" mass="37832">MEESDDHAATTRMEHEDAGQQYEEEKEDAIEPAAEMANGGIVENENLQEEDDDLEEAWSNVNFDILVKILQTLIDYNSKLDSLPKIDNQGEMDEFGNNQVSTSRGQASSSTSTEADQEIPFLEFTAQMTAVAASQTLVKMYADFQSVIEESDDHAATARMEHEDAGQRHEEEKEDVIEPAAEMANGGIVENQNLQEEDDDLEEAWSNVNFDILVKILQTLIDYNSKSDSLPKIDNQDEMDEFGNNQASTSRGQASSLTSAEADQEIPFLELTAQMTAVTVSQTLVKMYADFQRLLLDYRPFGRGQMQKPFEEATYALKIGEISDIVDANSGDHIIMRTG</sequence>